<comment type="caution">
    <text evidence="10">The sequence shown here is derived from an EMBL/GenBank/DDBJ whole genome shotgun (WGS) entry which is preliminary data.</text>
</comment>
<feature type="domain" description="PAS" evidence="8">
    <location>
        <begin position="147"/>
        <end position="207"/>
    </location>
</feature>
<keyword evidence="5" id="KW-0539">Nucleus</keyword>
<reference evidence="10" key="2">
    <citation type="journal article" date="2021" name="World Allergy Organ. J.">
        <title>Chromosome-level assembly of Dermatophagoides farinae genome and transcriptome reveals two novel allergens Der f 37 and Der f 39.</title>
        <authorList>
            <person name="Chen J."/>
            <person name="Cai Z."/>
            <person name="Fan D."/>
            <person name="Hu J."/>
            <person name="Hou Y."/>
            <person name="He Y."/>
            <person name="Zhang Z."/>
            <person name="Zhao Z."/>
            <person name="Gao P."/>
            <person name="Hu W."/>
            <person name="Sun J."/>
            <person name="Li J."/>
            <person name="Ji K."/>
        </authorList>
    </citation>
    <scope>NUCLEOTIDE SEQUENCE</scope>
    <source>
        <strain evidence="10">JKM2019</strain>
    </source>
</reference>
<keyword evidence="2" id="KW-0677">Repeat</keyword>
<evidence type="ECO:0000256" key="4">
    <source>
        <dbReference type="ARBA" id="ARBA00023163"/>
    </source>
</evidence>
<dbReference type="InterPro" id="IPR011598">
    <property type="entry name" value="bHLH_dom"/>
</dbReference>
<feature type="region of interest" description="Disordered" evidence="7">
    <location>
        <begin position="233"/>
        <end position="255"/>
    </location>
</feature>
<gene>
    <name evidence="10" type="ORF">HUG17_3863</name>
</gene>
<dbReference type="InterPro" id="IPR036638">
    <property type="entry name" value="HLH_DNA-bd_sf"/>
</dbReference>
<organism evidence="10">
    <name type="scientific">Dermatophagoides farinae</name>
    <name type="common">American house dust mite</name>
    <dbReference type="NCBI Taxonomy" id="6954"/>
    <lineage>
        <taxon>Eukaryota</taxon>
        <taxon>Metazoa</taxon>
        <taxon>Ecdysozoa</taxon>
        <taxon>Arthropoda</taxon>
        <taxon>Chelicerata</taxon>
        <taxon>Arachnida</taxon>
        <taxon>Acari</taxon>
        <taxon>Acariformes</taxon>
        <taxon>Sarcoptiformes</taxon>
        <taxon>Astigmata</taxon>
        <taxon>Psoroptidia</taxon>
        <taxon>Analgoidea</taxon>
        <taxon>Pyroglyphidae</taxon>
        <taxon>Dermatophagoidinae</taxon>
        <taxon>Dermatophagoides</taxon>
    </lineage>
</organism>
<dbReference type="InterPro" id="IPR035965">
    <property type="entry name" value="PAS-like_dom_sf"/>
</dbReference>
<sequence>MESIMPKTTTTTTVVVAVPLLDMVKPQPPPPLSSIKVNHQTSKMNTGKPKNKMTKRKNSEKRKEKSRKAARERRSQEAKLFDSIEEILPVPTKILDHLDKASFIRIAINYLKIRSVIEPFNVNNNNNNNNGIGTLNQFENMTMDNSLLNTLNGFLFVLSKNGDIIYLSENVEHYLGLNQIDLMGQSIYDYSHPCDHDDIKSLLQPSIVAFNATKQTLSSSSLDSLSIKTEPVKKDVSSSTTTKSPSTSSSSSSSLLNNEILGDTIGPYFIRMKCTLTNKGRNLNLKSANYKVIKCQGRMINLEQVNPVHANLIGENYRHYMIVVAEVIQHPIRMEIPLKSDVFISKHLPDMKFSYVDESIKQLFGYNVNDLIGTSFYHYFDGNDCKQLNILFKTLFAKGQCDFGKYKFLAKTGGYRWISTQATVINEPNSTRPQSIILIHQVISNIVNGHLLTSDVQKPQQQQQSTINSGIRSDIAACTTIVCNNNTKLSSPIINVVDKNNSLTASTLTPSLNHSVVSTTSSIIESSIKQQQQTIGQQNSSSSVSSVSLVSVPELGNIACPSLSSVSASTTTEALVPVLTNDQHPPLISPPLPSSTNSSLPSFIIKIEEEEKQDQEFETQQLQQKLLFEQQQQQQQQQQLVESICQPQSITDQFISSTEQVLAPKTADMESGFLVFTEDNNGLTVLNDADDLTHLAPDAGDLCVPMFPDMDFTDMNLFDEIFLNSSSFNISANGGVLSEDEFLNNLVSLDTNGNDKLKLDSLDNFSMEFENQFMMKKFPSSETFADINNHHHHHNNNNHNHNHNSIKDSLKTNGLDCNSNDPFLSSSNQLLNQTSTINNHNNNLNREQFQQQLQERQQQILECSLQQQQQQQTNIGTQQSSSSSSSNNLTTFSNDNRSTTTTSTTTIPTTMKRKNSNIYVYTTMTQTGEKKIKNLILTPDIPAQKMLINNNGNNNGCGNGTSINGLPNAAGNTTGTASIHHFVLTKNNELIPKVAFINHQQQQQQFKVPKQQMATTNTTTAINIASITQQQQQQQQQRQTNEMIIKENVFKKPRSDSTIKNFSSNSVLLNLLVNGSDLNNGYELTSSANNNNKLENF</sequence>
<dbReference type="PANTHER" id="PTHR23043">
    <property type="entry name" value="HYPOXIA-INDUCIBLE FACTOR 1 ALPHA"/>
    <property type="match status" value="1"/>
</dbReference>
<dbReference type="AlphaFoldDB" id="A0A9D4NYI8"/>
<proteinExistence type="predicted"/>
<dbReference type="GO" id="GO:0000981">
    <property type="term" value="F:DNA-binding transcription factor activity, RNA polymerase II-specific"/>
    <property type="evidence" value="ECO:0007669"/>
    <property type="project" value="TreeGrafter"/>
</dbReference>
<dbReference type="GO" id="GO:0071456">
    <property type="term" value="P:cellular response to hypoxia"/>
    <property type="evidence" value="ECO:0007669"/>
    <property type="project" value="TreeGrafter"/>
</dbReference>
<evidence type="ECO:0000256" key="6">
    <source>
        <dbReference type="SAM" id="Coils"/>
    </source>
</evidence>
<protein>
    <submittedName>
        <fullName evidence="10">Endothelial pas domain-containing 1-like protein</fullName>
    </submittedName>
</protein>
<evidence type="ECO:0000256" key="5">
    <source>
        <dbReference type="ARBA" id="ARBA00023242"/>
    </source>
</evidence>
<evidence type="ECO:0000259" key="9">
    <source>
        <dbReference type="PROSITE" id="PS50888"/>
    </source>
</evidence>
<dbReference type="Gene3D" id="3.30.450.20">
    <property type="entry name" value="PAS domain"/>
    <property type="match status" value="2"/>
</dbReference>
<dbReference type="GO" id="GO:0000977">
    <property type="term" value="F:RNA polymerase II transcription regulatory region sequence-specific DNA binding"/>
    <property type="evidence" value="ECO:0007669"/>
    <property type="project" value="TreeGrafter"/>
</dbReference>
<feature type="compositionally biased region" description="Low complexity" evidence="7">
    <location>
        <begin position="237"/>
        <end position="254"/>
    </location>
</feature>
<evidence type="ECO:0000313" key="10">
    <source>
        <dbReference type="EMBL" id="KAH7639830.1"/>
    </source>
</evidence>
<feature type="region of interest" description="Disordered" evidence="7">
    <location>
        <begin position="27"/>
        <end position="76"/>
    </location>
</feature>
<dbReference type="PROSITE" id="PS50112">
    <property type="entry name" value="PAS"/>
    <property type="match status" value="2"/>
</dbReference>
<dbReference type="InterPro" id="IPR013767">
    <property type="entry name" value="PAS_fold"/>
</dbReference>
<dbReference type="SUPFAM" id="SSF55785">
    <property type="entry name" value="PYP-like sensor domain (PAS domain)"/>
    <property type="match status" value="2"/>
</dbReference>
<feature type="compositionally biased region" description="Basic and acidic residues" evidence="7">
    <location>
        <begin position="61"/>
        <end position="76"/>
    </location>
</feature>
<feature type="domain" description="BHLH" evidence="9">
    <location>
        <begin position="61"/>
        <end position="114"/>
    </location>
</feature>
<keyword evidence="6" id="KW-0175">Coiled coil</keyword>
<evidence type="ECO:0000256" key="3">
    <source>
        <dbReference type="ARBA" id="ARBA00023015"/>
    </source>
</evidence>
<dbReference type="SMART" id="SM00091">
    <property type="entry name" value="PAS"/>
    <property type="match status" value="2"/>
</dbReference>
<dbReference type="InterPro" id="IPR000014">
    <property type="entry name" value="PAS"/>
</dbReference>
<dbReference type="CDD" id="cd00130">
    <property type="entry name" value="PAS"/>
    <property type="match status" value="2"/>
</dbReference>
<dbReference type="Proteomes" id="UP000828236">
    <property type="component" value="Unassembled WGS sequence"/>
</dbReference>
<feature type="coiled-coil region" evidence="6">
    <location>
        <begin position="605"/>
        <end position="639"/>
    </location>
</feature>
<reference evidence="10" key="1">
    <citation type="submission" date="2020-06" db="EMBL/GenBank/DDBJ databases">
        <authorList>
            <person name="Ji K."/>
            <person name="Li J."/>
        </authorList>
    </citation>
    <scope>NUCLEOTIDE SEQUENCE</scope>
    <source>
        <strain evidence="10">JKM2019</strain>
        <tissue evidence="10">Whole body</tissue>
    </source>
</reference>
<dbReference type="PANTHER" id="PTHR23043:SF17">
    <property type="entry name" value="PROTEIN SIMILAR"/>
    <property type="match status" value="1"/>
</dbReference>
<dbReference type="Pfam" id="PF14598">
    <property type="entry name" value="PAS_11"/>
    <property type="match status" value="1"/>
</dbReference>
<feature type="compositionally biased region" description="Basic residues" evidence="7">
    <location>
        <begin position="49"/>
        <end position="60"/>
    </location>
</feature>
<evidence type="ECO:0000259" key="8">
    <source>
        <dbReference type="PROSITE" id="PS50112"/>
    </source>
</evidence>
<dbReference type="GO" id="GO:0045944">
    <property type="term" value="P:positive regulation of transcription by RNA polymerase II"/>
    <property type="evidence" value="ECO:0007669"/>
    <property type="project" value="UniProtKB-ARBA"/>
</dbReference>
<dbReference type="SUPFAM" id="SSF47459">
    <property type="entry name" value="HLH, helix-loop-helix DNA-binding domain"/>
    <property type="match status" value="1"/>
</dbReference>
<dbReference type="Pfam" id="PF23171">
    <property type="entry name" value="bHLH_HIF1A"/>
    <property type="match status" value="1"/>
</dbReference>
<feature type="compositionally biased region" description="Basic residues" evidence="7">
    <location>
        <begin position="790"/>
        <end position="804"/>
    </location>
</feature>
<accession>A0A9D4NYI8</accession>
<dbReference type="GO" id="GO:0005634">
    <property type="term" value="C:nucleus"/>
    <property type="evidence" value="ECO:0007669"/>
    <property type="project" value="UniProtKB-SubCell"/>
</dbReference>
<name>A0A9D4NYI8_DERFA</name>
<dbReference type="Pfam" id="PF00989">
    <property type="entry name" value="PAS"/>
    <property type="match status" value="1"/>
</dbReference>
<keyword evidence="3" id="KW-0805">Transcription regulation</keyword>
<evidence type="ECO:0000256" key="1">
    <source>
        <dbReference type="ARBA" id="ARBA00004123"/>
    </source>
</evidence>
<dbReference type="GO" id="GO:0046983">
    <property type="term" value="F:protein dimerization activity"/>
    <property type="evidence" value="ECO:0007669"/>
    <property type="project" value="InterPro"/>
</dbReference>
<comment type="subcellular location">
    <subcellularLocation>
        <location evidence="1">Nucleus</location>
    </subcellularLocation>
</comment>
<evidence type="ECO:0000256" key="2">
    <source>
        <dbReference type="ARBA" id="ARBA00022737"/>
    </source>
</evidence>
<feature type="compositionally biased region" description="Polar residues" evidence="7">
    <location>
        <begin position="35"/>
        <end position="45"/>
    </location>
</feature>
<evidence type="ECO:0000256" key="7">
    <source>
        <dbReference type="SAM" id="MobiDB-lite"/>
    </source>
</evidence>
<feature type="region of interest" description="Disordered" evidence="7">
    <location>
        <begin position="785"/>
        <end position="813"/>
    </location>
</feature>
<keyword evidence="4" id="KW-0804">Transcription</keyword>
<feature type="domain" description="PAS" evidence="8">
    <location>
        <begin position="350"/>
        <end position="399"/>
    </location>
</feature>
<feature type="region of interest" description="Disordered" evidence="7">
    <location>
        <begin position="872"/>
        <end position="907"/>
    </location>
</feature>
<dbReference type="PROSITE" id="PS50888">
    <property type="entry name" value="BHLH"/>
    <property type="match status" value="1"/>
</dbReference>
<dbReference type="EMBL" id="SDOV01000007">
    <property type="protein sequence ID" value="KAH7639830.1"/>
    <property type="molecule type" value="Genomic_DNA"/>
</dbReference>